<dbReference type="STRING" id="1160497.A0A1L9VBQ5"/>
<evidence type="ECO:0000313" key="2">
    <source>
        <dbReference type="Proteomes" id="UP000184300"/>
    </source>
</evidence>
<proteinExistence type="predicted"/>
<reference evidence="2" key="1">
    <citation type="journal article" date="2017" name="Genome Biol.">
        <title>Comparative genomics reveals high biological diversity and specific adaptations in the industrially and medically important fungal genus Aspergillus.</title>
        <authorList>
            <person name="de Vries R.P."/>
            <person name="Riley R."/>
            <person name="Wiebenga A."/>
            <person name="Aguilar-Osorio G."/>
            <person name="Amillis S."/>
            <person name="Uchima C.A."/>
            <person name="Anderluh G."/>
            <person name="Asadollahi M."/>
            <person name="Askin M."/>
            <person name="Barry K."/>
            <person name="Battaglia E."/>
            <person name="Bayram O."/>
            <person name="Benocci T."/>
            <person name="Braus-Stromeyer S.A."/>
            <person name="Caldana C."/>
            <person name="Canovas D."/>
            <person name="Cerqueira G.C."/>
            <person name="Chen F."/>
            <person name="Chen W."/>
            <person name="Choi C."/>
            <person name="Clum A."/>
            <person name="Dos Santos R.A."/>
            <person name="Damasio A.R."/>
            <person name="Diallinas G."/>
            <person name="Emri T."/>
            <person name="Fekete E."/>
            <person name="Flipphi M."/>
            <person name="Freyberg S."/>
            <person name="Gallo A."/>
            <person name="Gournas C."/>
            <person name="Habgood R."/>
            <person name="Hainaut M."/>
            <person name="Harispe M.L."/>
            <person name="Henrissat B."/>
            <person name="Hilden K.S."/>
            <person name="Hope R."/>
            <person name="Hossain A."/>
            <person name="Karabika E."/>
            <person name="Karaffa L."/>
            <person name="Karanyi Z."/>
            <person name="Krasevec N."/>
            <person name="Kuo A."/>
            <person name="Kusch H."/>
            <person name="LaButti K."/>
            <person name="Lagendijk E.L."/>
            <person name="Lapidus A."/>
            <person name="Levasseur A."/>
            <person name="Lindquist E."/>
            <person name="Lipzen A."/>
            <person name="Logrieco A.F."/>
            <person name="MacCabe A."/>
            <person name="Maekelae M.R."/>
            <person name="Malavazi I."/>
            <person name="Melin P."/>
            <person name="Meyer V."/>
            <person name="Mielnichuk N."/>
            <person name="Miskei M."/>
            <person name="Molnar A.P."/>
            <person name="Mule G."/>
            <person name="Ngan C.Y."/>
            <person name="Orejas M."/>
            <person name="Orosz E."/>
            <person name="Ouedraogo J.P."/>
            <person name="Overkamp K.M."/>
            <person name="Park H.-S."/>
            <person name="Perrone G."/>
            <person name="Piumi F."/>
            <person name="Punt P.J."/>
            <person name="Ram A.F."/>
            <person name="Ramon A."/>
            <person name="Rauscher S."/>
            <person name="Record E."/>
            <person name="Riano-Pachon D.M."/>
            <person name="Robert V."/>
            <person name="Roehrig J."/>
            <person name="Ruller R."/>
            <person name="Salamov A."/>
            <person name="Salih N.S."/>
            <person name="Samson R.A."/>
            <person name="Sandor E."/>
            <person name="Sanguinetti M."/>
            <person name="Schuetze T."/>
            <person name="Sepcic K."/>
            <person name="Shelest E."/>
            <person name="Sherlock G."/>
            <person name="Sophianopoulou V."/>
            <person name="Squina F.M."/>
            <person name="Sun H."/>
            <person name="Susca A."/>
            <person name="Todd R.B."/>
            <person name="Tsang A."/>
            <person name="Unkles S.E."/>
            <person name="van de Wiele N."/>
            <person name="van Rossen-Uffink D."/>
            <person name="Oliveira J.V."/>
            <person name="Vesth T.C."/>
            <person name="Visser J."/>
            <person name="Yu J.-H."/>
            <person name="Zhou M."/>
            <person name="Andersen M.R."/>
            <person name="Archer D.B."/>
            <person name="Baker S.E."/>
            <person name="Benoit I."/>
            <person name="Brakhage A.A."/>
            <person name="Braus G.H."/>
            <person name="Fischer R."/>
            <person name="Frisvad J.C."/>
            <person name="Goldman G.H."/>
            <person name="Houbraken J."/>
            <person name="Oakley B."/>
            <person name="Pocsi I."/>
            <person name="Scazzocchio C."/>
            <person name="Seiboth B."/>
            <person name="vanKuyk P.A."/>
            <person name="Wortman J."/>
            <person name="Dyer P.S."/>
            <person name="Grigoriev I.V."/>
        </authorList>
    </citation>
    <scope>NUCLEOTIDE SEQUENCE [LARGE SCALE GENOMIC DNA]</scope>
    <source>
        <strain evidence="2">CBS 516.65</strain>
    </source>
</reference>
<sequence>MIVTDKEIFNPSVPDLPSKDQVIKLCRQKGLNYNCLTYTTANGKIFFIKYNNAKMAEAHAHLFFYSCINANPQSTIRIPELYRAWLPDHSSSAYLVMEYIDIHHFASDEERAKALAELIAVKPPPGVFGSFGPPGGYIRHMFFKDREAAKIYSSVQELQDSINRLLQNLSSGTGQDCGTVDFSNEPLLCYYGDIYRENFPVDRSGNLWVVDFDTTGVLPASFASWPLDTKYKHPLPIPIRRTIPLSTSKNLKPMFRAYRFNQMSIGEV</sequence>
<evidence type="ECO:0008006" key="3">
    <source>
        <dbReference type="Google" id="ProtNLM"/>
    </source>
</evidence>
<keyword evidence="2" id="KW-1185">Reference proteome</keyword>
<dbReference type="Proteomes" id="UP000184300">
    <property type="component" value="Unassembled WGS sequence"/>
</dbReference>
<dbReference type="AlphaFoldDB" id="A0A1L9VBQ5"/>
<name>A0A1L9VBQ5_ASPGL</name>
<dbReference type="InterPro" id="IPR011009">
    <property type="entry name" value="Kinase-like_dom_sf"/>
</dbReference>
<accession>A0A1L9VBQ5</accession>
<dbReference type="RefSeq" id="XP_022398027.1">
    <property type="nucleotide sequence ID" value="XM_022544906.1"/>
</dbReference>
<evidence type="ECO:0000313" key="1">
    <source>
        <dbReference type="EMBL" id="OJJ81329.1"/>
    </source>
</evidence>
<dbReference type="SUPFAM" id="SSF56112">
    <property type="entry name" value="Protein kinase-like (PK-like)"/>
    <property type="match status" value="1"/>
</dbReference>
<protein>
    <recommendedName>
        <fullName evidence="3">Aminoglycoside phosphotransferase domain-containing protein</fullName>
    </recommendedName>
</protein>
<organism evidence="1 2">
    <name type="scientific">Aspergillus glaucus CBS 516.65</name>
    <dbReference type="NCBI Taxonomy" id="1160497"/>
    <lineage>
        <taxon>Eukaryota</taxon>
        <taxon>Fungi</taxon>
        <taxon>Dikarya</taxon>
        <taxon>Ascomycota</taxon>
        <taxon>Pezizomycotina</taxon>
        <taxon>Eurotiomycetes</taxon>
        <taxon>Eurotiomycetidae</taxon>
        <taxon>Eurotiales</taxon>
        <taxon>Aspergillaceae</taxon>
        <taxon>Aspergillus</taxon>
        <taxon>Aspergillus subgen. Aspergillus</taxon>
    </lineage>
</organism>
<gene>
    <name evidence="1" type="ORF">ASPGLDRAFT_38114</name>
</gene>
<dbReference type="GeneID" id="34461167"/>
<dbReference type="VEuPathDB" id="FungiDB:ASPGLDRAFT_38114"/>
<dbReference type="OrthoDB" id="3250044at2759"/>
<dbReference type="EMBL" id="KV878906">
    <property type="protein sequence ID" value="OJJ81329.1"/>
    <property type="molecule type" value="Genomic_DNA"/>
</dbReference>